<name>A0A2N9I2T5_FAGSY</name>
<evidence type="ECO:0000313" key="2">
    <source>
        <dbReference type="EMBL" id="SPD18319.1"/>
    </source>
</evidence>
<protein>
    <submittedName>
        <fullName evidence="2">Uncharacterized protein</fullName>
    </submittedName>
</protein>
<feature type="coiled-coil region" evidence="1">
    <location>
        <begin position="221"/>
        <end position="248"/>
    </location>
</feature>
<evidence type="ECO:0000256" key="1">
    <source>
        <dbReference type="SAM" id="Coils"/>
    </source>
</evidence>
<dbReference type="AlphaFoldDB" id="A0A2N9I2T5"/>
<organism evidence="2">
    <name type="scientific">Fagus sylvatica</name>
    <name type="common">Beechnut</name>
    <dbReference type="NCBI Taxonomy" id="28930"/>
    <lineage>
        <taxon>Eukaryota</taxon>
        <taxon>Viridiplantae</taxon>
        <taxon>Streptophyta</taxon>
        <taxon>Embryophyta</taxon>
        <taxon>Tracheophyta</taxon>
        <taxon>Spermatophyta</taxon>
        <taxon>Magnoliopsida</taxon>
        <taxon>eudicotyledons</taxon>
        <taxon>Gunneridae</taxon>
        <taxon>Pentapetalae</taxon>
        <taxon>rosids</taxon>
        <taxon>fabids</taxon>
        <taxon>Fagales</taxon>
        <taxon>Fagaceae</taxon>
        <taxon>Fagus</taxon>
    </lineage>
</organism>
<proteinExistence type="predicted"/>
<dbReference type="PANTHER" id="PTHR47592:SF31">
    <property type="entry name" value="ZINC FINGER, CCHC-TYPE-RELATED"/>
    <property type="match status" value="1"/>
</dbReference>
<dbReference type="Pfam" id="PF14223">
    <property type="entry name" value="Retrotran_gag_2"/>
    <property type="match status" value="1"/>
</dbReference>
<dbReference type="EMBL" id="OIVN01004602">
    <property type="protein sequence ID" value="SPD18319.1"/>
    <property type="molecule type" value="Genomic_DNA"/>
</dbReference>
<gene>
    <name evidence="2" type="ORF">FSB_LOCUS46201</name>
</gene>
<sequence length="310" mass="36433">MGSESEMATFKMMNQDFVKLDRFDGTNFTRWKDKLMFLLTELKIAYVLDPNLSKLPEPTDNDSDQLKAQRKKRKEDEVVIIAMGSESKMATFKMMNQDFVKLDRFDGMNFTRWKDKLMFLLTELKIAYVLDPNLSKLPEPTDNDSDQLKAQRKKREEDEVVCRGHILNTLSDRLYDLFTSMKSPKEIWEALEFKYKTEKQDADKFLIMKYFEFAMVDNISVMDQVHELQVLMNKLRDLKKQEKQKKNDHKVPNKANMVEENSDIVAMVSNLHISMISELNMADAKSKSLDWWYDTSATVHVCNNKSHFKS</sequence>
<keyword evidence="1" id="KW-0175">Coiled coil</keyword>
<reference evidence="2" key="1">
    <citation type="submission" date="2018-02" db="EMBL/GenBank/DDBJ databases">
        <authorList>
            <person name="Cohen D.B."/>
            <person name="Kent A.D."/>
        </authorList>
    </citation>
    <scope>NUCLEOTIDE SEQUENCE</scope>
</reference>
<accession>A0A2N9I2T5</accession>
<dbReference type="PANTHER" id="PTHR47592">
    <property type="entry name" value="PBF68 PROTEIN"/>
    <property type="match status" value="1"/>
</dbReference>